<evidence type="ECO:0000313" key="1">
    <source>
        <dbReference type="EMBL" id="CAG8559931.1"/>
    </source>
</evidence>
<proteinExistence type="predicted"/>
<gene>
    <name evidence="1" type="ORF">FMOSSE_LOCUS6906</name>
</gene>
<protein>
    <submittedName>
        <fullName evidence="1">12468_t:CDS:1</fullName>
    </submittedName>
</protein>
<accession>A0A9N9FV86</accession>
<evidence type="ECO:0000313" key="2">
    <source>
        <dbReference type="Proteomes" id="UP000789375"/>
    </source>
</evidence>
<comment type="caution">
    <text evidence="1">The sequence shown here is derived from an EMBL/GenBank/DDBJ whole genome shotgun (WGS) entry which is preliminary data.</text>
</comment>
<name>A0A9N9FV86_FUNMO</name>
<keyword evidence="2" id="KW-1185">Reference proteome</keyword>
<dbReference type="EMBL" id="CAJVPP010001514">
    <property type="protein sequence ID" value="CAG8559931.1"/>
    <property type="molecule type" value="Genomic_DNA"/>
</dbReference>
<organism evidence="1 2">
    <name type="scientific">Funneliformis mosseae</name>
    <name type="common">Endomycorrhizal fungus</name>
    <name type="synonym">Glomus mosseae</name>
    <dbReference type="NCBI Taxonomy" id="27381"/>
    <lineage>
        <taxon>Eukaryota</taxon>
        <taxon>Fungi</taxon>
        <taxon>Fungi incertae sedis</taxon>
        <taxon>Mucoromycota</taxon>
        <taxon>Glomeromycotina</taxon>
        <taxon>Glomeromycetes</taxon>
        <taxon>Glomerales</taxon>
        <taxon>Glomeraceae</taxon>
        <taxon>Funneliformis</taxon>
    </lineage>
</organism>
<sequence>MPTCQTEELTKQRYPNIRVPRSIDSYDECQTAPKNISKWATGQNKFLYETDWINETNEIDHNFDAKIDINDSSNNYLIDFLMDEIRLEDFDEEGESSTIVFQGTYLTDQKGKRKLTELNENYYYGN</sequence>
<reference evidence="1" key="1">
    <citation type="submission" date="2021-06" db="EMBL/GenBank/DDBJ databases">
        <authorList>
            <person name="Kallberg Y."/>
            <person name="Tangrot J."/>
            <person name="Rosling A."/>
        </authorList>
    </citation>
    <scope>NUCLEOTIDE SEQUENCE</scope>
    <source>
        <strain evidence="1">87-6 pot B 2015</strain>
    </source>
</reference>
<dbReference type="Proteomes" id="UP000789375">
    <property type="component" value="Unassembled WGS sequence"/>
</dbReference>
<dbReference type="AlphaFoldDB" id="A0A9N9FV86"/>